<dbReference type="Gene3D" id="3.10.105.10">
    <property type="entry name" value="Dipeptide-binding Protein, Domain 3"/>
    <property type="match status" value="1"/>
</dbReference>
<evidence type="ECO:0000313" key="3">
    <source>
        <dbReference type="EMBL" id="AMD86641.1"/>
    </source>
</evidence>
<feature type="domain" description="Solute-binding protein family 5" evidence="2">
    <location>
        <begin position="117"/>
        <end position="483"/>
    </location>
</feature>
<dbReference type="RefSeq" id="WP_067940418.1">
    <property type="nucleotide sequence ID" value="NZ_CP014228.1"/>
</dbReference>
<dbReference type="PANTHER" id="PTHR30290:SF65">
    <property type="entry name" value="MONOACYL PHOSPHATIDYLINOSITOL TETRAMANNOSIDE-BINDING PROTEIN LPQW-RELATED"/>
    <property type="match status" value="1"/>
</dbReference>
<dbReference type="Pfam" id="PF00496">
    <property type="entry name" value="SBP_bac_5"/>
    <property type="match status" value="1"/>
</dbReference>
<dbReference type="InterPro" id="IPR000914">
    <property type="entry name" value="SBP_5_dom"/>
</dbReference>
<dbReference type="InterPro" id="IPR006311">
    <property type="entry name" value="TAT_signal"/>
</dbReference>
<dbReference type="PROSITE" id="PS51257">
    <property type="entry name" value="PROKAR_LIPOPROTEIN"/>
    <property type="match status" value="1"/>
</dbReference>
<reference evidence="4" key="1">
    <citation type="submission" date="2016-02" db="EMBL/GenBank/DDBJ databases">
        <authorList>
            <person name="Holder M.E."/>
            <person name="Ajami N.J."/>
            <person name="Petrosino J.F."/>
        </authorList>
    </citation>
    <scope>NUCLEOTIDE SEQUENCE [LARGE SCALE GENOMIC DNA]</scope>
    <source>
        <strain evidence="4">CCUG 36733</strain>
    </source>
</reference>
<dbReference type="STRING" id="111015.AXF14_02300"/>
<sequence>MMINRRLFLGGSASVAALAALAACSGSGSSSSSGASATPTKLAASDINKVDRDKLQKGGELTIPIGTWIPNYNRLHIDGNTGDAQKLADFVLGSNFIWADDASISVDEDYCTDYKEEEVDGNTVITLTLNPDAKWNSGDPINYEDYKAAWEFCNGTDDAKTAVVASTDGWDHIKSIEQGKDEFEVVTTFDGVFPDWSSILGGATIPAALAKDVDTFSGWTDANNTDYWTGPFIVTKVDETKQIITLEHNPNWWGDEPLLDTVTIKVIDDSQLGTAFANSEIDTVDTIIDASTYQQCQQRADGEIRQAAGLQWRHFTMNGATGLLQDQKLRQAIVKGIDRETITEADLQGLPVPASQLQLGNHFFMPNDADYQDNSGDYKFNKEQAIKELEELGWTLPDGKEYREKDGQTLSIKYLRLPDTATSATEGKVLQSNMKDIGVEIVMDDTNNDDFFPERVKKGNFEIVAFTWIGTDWPMANIGQIYGKDSASNYTGVWSEDLEKLIDEVGSEADHAKRVELANQADKLIWDEAIVTPIYSRAGYVAVPKTLANYGSFGLSSRRMQDVGYTDLSGATATPTA</sequence>
<dbReference type="GO" id="GO:1904680">
    <property type="term" value="F:peptide transmembrane transporter activity"/>
    <property type="evidence" value="ECO:0007669"/>
    <property type="project" value="TreeGrafter"/>
</dbReference>
<accession>A0A109W259</accession>
<dbReference type="KEGG" id="ard:AXF14_02300"/>
<keyword evidence="4" id="KW-1185">Reference proteome</keyword>
<protein>
    <recommendedName>
        <fullName evidence="2">Solute-binding protein family 5 domain-containing protein</fullName>
    </recommendedName>
</protein>
<dbReference type="CDD" id="cd08501">
    <property type="entry name" value="PBP2_Lpqw"/>
    <property type="match status" value="1"/>
</dbReference>
<dbReference type="EMBL" id="CP014228">
    <property type="protein sequence ID" value="AMD86641.1"/>
    <property type="molecule type" value="Genomic_DNA"/>
</dbReference>
<proteinExistence type="predicted"/>
<evidence type="ECO:0000313" key="4">
    <source>
        <dbReference type="Proteomes" id="UP000065220"/>
    </source>
</evidence>
<evidence type="ECO:0000256" key="1">
    <source>
        <dbReference type="SAM" id="SignalP"/>
    </source>
</evidence>
<gene>
    <name evidence="3" type="ORF">AXF14_02300</name>
</gene>
<organism evidence="3 4">
    <name type="scientific">Actinomyces radicidentis</name>
    <dbReference type="NCBI Taxonomy" id="111015"/>
    <lineage>
        <taxon>Bacteria</taxon>
        <taxon>Bacillati</taxon>
        <taxon>Actinomycetota</taxon>
        <taxon>Actinomycetes</taxon>
        <taxon>Actinomycetales</taxon>
        <taxon>Actinomycetaceae</taxon>
        <taxon>Actinomyces</taxon>
    </lineage>
</organism>
<dbReference type="InterPro" id="IPR039424">
    <property type="entry name" value="SBP_5"/>
</dbReference>
<evidence type="ECO:0000259" key="2">
    <source>
        <dbReference type="Pfam" id="PF00496"/>
    </source>
</evidence>
<name>A0A109W259_ACTRD</name>
<keyword evidence="1" id="KW-0732">Signal</keyword>
<dbReference type="PROSITE" id="PS51318">
    <property type="entry name" value="TAT"/>
    <property type="match status" value="1"/>
</dbReference>
<feature type="chain" id="PRO_5039452760" description="Solute-binding protein family 5 domain-containing protein" evidence="1">
    <location>
        <begin position="23"/>
        <end position="577"/>
    </location>
</feature>
<dbReference type="Proteomes" id="UP000065220">
    <property type="component" value="Chromosome"/>
</dbReference>
<dbReference type="AlphaFoldDB" id="A0A109W259"/>
<dbReference type="GO" id="GO:0015833">
    <property type="term" value="P:peptide transport"/>
    <property type="evidence" value="ECO:0007669"/>
    <property type="project" value="TreeGrafter"/>
</dbReference>
<feature type="signal peptide" evidence="1">
    <location>
        <begin position="1"/>
        <end position="22"/>
    </location>
</feature>
<dbReference type="SUPFAM" id="SSF53850">
    <property type="entry name" value="Periplasmic binding protein-like II"/>
    <property type="match status" value="1"/>
</dbReference>
<dbReference type="Gene3D" id="3.40.190.10">
    <property type="entry name" value="Periplasmic binding protein-like II"/>
    <property type="match status" value="1"/>
</dbReference>
<dbReference type="PANTHER" id="PTHR30290">
    <property type="entry name" value="PERIPLASMIC BINDING COMPONENT OF ABC TRANSPORTER"/>
    <property type="match status" value="1"/>
</dbReference>